<dbReference type="InParanoid" id="Q2H2E6"/>
<accession>Q2H2E6</accession>
<dbReference type="AlphaFoldDB" id="Q2H2E6"/>
<proteinExistence type="predicted"/>
<dbReference type="GeneID" id="4392899"/>
<dbReference type="VEuPathDB" id="FungiDB:CHGG_04050"/>
<evidence type="ECO:0000313" key="1">
    <source>
        <dbReference type="EMBL" id="EAQ87431.1"/>
    </source>
</evidence>
<dbReference type="RefSeq" id="XP_001223264.1">
    <property type="nucleotide sequence ID" value="XM_001223263.1"/>
</dbReference>
<keyword evidence="2" id="KW-1185">Reference proteome</keyword>
<gene>
    <name evidence="1" type="ORF">CHGG_04050</name>
</gene>
<organism evidence="1 2">
    <name type="scientific">Chaetomium globosum (strain ATCC 6205 / CBS 148.51 / DSM 1962 / NBRC 6347 / NRRL 1970)</name>
    <name type="common">Soil fungus</name>
    <dbReference type="NCBI Taxonomy" id="306901"/>
    <lineage>
        <taxon>Eukaryota</taxon>
        <taxon>Fungi</taxon>
        <taxon>Dikarya</taxon>
        <taxon>Ascomycota</taxon>
        <taxon>Pezizomycotina</taxon>
        <taxon>Sordariomycetes</taxon>
        <taxon>Sordariomycetidae</taxon>
        <taxon>Sordariales</taxon>
        <taxon>Chaetomiaceae</taxon>
        <taxon>Chaetomium</taxon>
    </lineage>
</organism>
<dbReference type="OrthoDB" id="5222372at2759"/>
<dbReference type="EMBL" id="CH408032">
    <property type="protein sequence ID" value="EAQ87431.1"/>
    <property type="molecule type" value="Genomic_DNA"/>
</dbReference>
<evidence type="ECO:0000313" key="2">
    <source>
        <dbReference type="Proteomes" id="UP000001056"/>
    </source>
</evidence>
<protein>
    <submittedName>
        <fullName evidence="1">Uncharacterized protein</fullName>
    </submittedName>
</protein>
<dbReference type="Proteomes" id="UP000001056">
    <property type="component" value="Unassembled WGS sequence"/>
</dbReference>
<name>Q2H2E6_CHAGB</name>
<sequence>MAGNNSIDPLSSNDARIRDRFHLQVRQYGHELIAFISAELGRPPSGLSITLEAIEWPEFQINWIWSVGSADLDIERATLRFFLTDPGKRALSVDVTEFKLSSAPLRLPSNQPENRLYPAGHTIATTPLQGCQEVVITAEAPSLPQSHVCVATVTGGWLQVGPYTDLAQVMVVKPQDEQANADPRYLGGWVVSPDNSTVYGHIAAIVGNRGYLVASLGWRAD</sequence>
<dbReference type="HOGENOM" id="CLU_1250525_0_0_1"/>
<reference evidence="2" key="1">
    <citation type="journal article" date="2015" name="Genome Announc.">
        <title>Draft genome sequence of the cellulolytic fungus Chaetomium globosum.</title>
        <authorList>
            <person name="Cuomo C.A."/>
            <person name="Untereiner W.A."/>
            <person name="Ma L.-J."/>
            <person name="Grabherr M."/>
            <person name="Birren B.W."/>
        </authorList>
    </citation>
    <scope>NUCLEOTIDE SEQUENCE [LARGE SCALE GENOMIC DNA]</scope>
    <source>
        <strain evidence="2">ATCC 6205 / CBS 148.51 / DSM 1962 / NBRC 6347 / NRRL 1970</strain>
    </source>
</reference>